<evidence type="ECO:0000313" key="15">
    <source>
        <dbReference type="Proteomes" id="UP000231994"/>
    </source>
</evidence>
<dbReference type="PIRSF" id="PIRSF006446">
    <property type="entry name" value="Cyt_quinol_oxidase_1"/>
    <property type="match status" value="1"/>
</dbReference>
<dbReference type="Pfam" id="PF01654">
    <property type="entry name" value="Cyt_bd_oxida_I"/>
    <property type="match status" value="1"/>
</dbReference>
<evidence type="ECO:0000256" key="12">
    <source>
        <dbReference type="PIRNR" id="PIRNR006446"/>
    </source>
</evidence>
<evidence type="ECO:0000256" key="11">
    <source>
        <dbReference type="ARBA" id="ARBA00023136"/>
    </source>
</evidence>
<dbReference type="GO" id="GO:0009055">
    <property type="term" value="F:electron transfer activity"/>
    <property type="evidence" value="ECO:0007669"/>
    <property type="project" value="UniProtKB-UniRule"/>
</dbReference>
<dbReference type="Proteomes" id="UP000231994">
    <property type="component" value="Chromosome"/>
</dbReference>
<reference evidence="14 15" key="1">
    <citation type="submission" date="2017-11" db="EMBL/GenBank/DDBJ databases">
        <title>Whole genome sequencing of cultured pathogen.</title>
        <authorList>
            <person name="Hoffmann M."/>
            <person name="Sanchez M."/>
            <person name="Timme R."/>
            <person name="Nudel K."/>
            <person name="Bry L."/>
        </authorList>
    </citation>
    <scope>NUCLEOTIDE SEQUENCE [LARGE SCALE GENOMIC DNA]</scope>
    <source>
        <strain evidence="14 15">216</strain>
    </source>
</reference>
<evidence type="ECO:0000256" key="4">
    <source>
        <dbReference type="ARBA" id="ARBA00022475"/>
    </source>
</evidence>
<dbReference type="PANTHER" id="PTHR30365:SF15">
    <property type="entry name" value="CYTOCHROME BD UBIQUINOL OXIDASE SUBUNIT 1"/>
    <property type="match status" value="1"/>
</dbReference>
<comment type="subcellular location">
    <subcellularLocation>
        <location evidence="1">Cell membrane</location>
        <topology evidence="1">Multi-pass membrane protein</topology>
    </subcellularLocation>
</comment>
<organism evidence="14 15">
    <name type="scientific">Corynebacterium striatum</name>
    <dbReference type="NCBI Taxonomy" id="43770"/>
    <lineage>
        <taxon>Bacteria</taxon>
        <taxon>Bacillati</taxon>
        <taxon>Actinomycetota</taxon>
        <taxon>Actinomycetes</taxon>
        <taxon>Mycobacteriales</taxon>
        <taxon>Corynebacteriaceae</taxon>
        <taxon>Corynebacterium</taxon>
    </lineage>
</organism>
<accession>A0ABC8CJ09</accession>
<dbReference type="AlphaFoldDB" id="A0ABC8CJ09"/>
<evidence type="ECO:0000256" key="13">
    <source>
        <dbReference type="SAM" id="MobiDB-lite"/>
    </source>
</evidence>
<name>A0ABC8CJ09_CORST</name>
<feature type="region of interest" description="Disordered" evidence="13">
    <location>
        <begin position="501"/>
        <end position="526"/>
    </location>
</feature>
<dbReference type="GO" id="GO:0046872">
    <property type="term" value="F:metal ion binding"/>
    <property type="evidence" value="ECO:0007669"/>
    <property type="project" value="UniProtKB-UniRule"/>
</dbReference>
<dbReference type="GO" id="GO:0005886">
    <property type="term" value="C:plasma membrane"/>
    <property type="evidence" value="ECO:0007669"/>
    <property type="project" value="UniProtKB-SubCell"/>
</dbReference>
<keyword evidence="9 12" id="KW-1133">Transmembrane helix</keyword>
<evidence type="ECO:0000256" key="5">
    <source>
        <dbReference type="ARBA" id="ARBA00022617"/>
    </source>
</evidence>
<dbReference type="GO" id="GO:0070069">
    <property type="term" value="C:cytochrome complex"/>
    <property type="evidence" value="ECO:0007669"/>
    <property type="project" value="UniProtKB-UniRule"/>
</dbReference>
<evidence type="ECO:0000256" key="7">
    <source>
        <dbReference type="ARBA" id="ARBA00022723"/>
    </source>
</evidence>
<protein>
    <submittedName>
        <fullName evidence="14">Cytochrome ubiquinol oxidase subunit I</fullName>
    </submittedName>
</protein>
<dbReference type="InterPro" id="IPR002585">
    <property type="entry name" value="Cyt-d_ubiquinol_oxidase_su_1"/>
</dbReference>
<feature type="compositionally biased region" description="Low complexity" evidence="13">
    <location>
        <begin position="511"/>
        <end position="520"/>
    </location>
</feature>
<keyword evidence="5 12" id="KW-0349">Heme</keyword>
<feature type="transmembrane region" description="Helical" evidence="12">
    <location>
        <begin position="136"/>
        <end position="157"/>
    </location>
</feature>
<feature type="transmembrane region" description="Helical" evidence="12">
    <location>
        <begin position="64"/>
        <end position="84"/>
    </location>
</feature>
<evidence type="ECO:0000256" key="3">
    <source>
        <dbReference type="ARBA" id="ARBA00022448"/>
    </source>
</evidence>
<feature type="transmembrane region" description="Helical" evidence="12">
    <location>
        <begin position="199"/>
        <end position="220"/>
    </location>
</feature>
<keyword evidence="3 12" id="KW-0813">Transport</keyword>
<feature type="transmembrane region" description="Helical" evidence="12">
    <location>
        <begin position="104"/>
        <end position="129"/>
    </location>
</feature>
<comment type="similarity">
    <text evidence="2 12">Belongs to the cytochrome ubiquinol oxidase subunit 1 family.</text>
</comment>
<evidence type="ECO:0000256" key="2">
    <source>
        <dbReference type="ARBA" id="ARBA00009819"/>
    </source>
</evidence>
<evidence type="ECO:0000256" key="6">
    <source>
        <dbReference type="ARBA" id="ARBA00022692"/>
    </source>
</evidence>
<keyword evidence="7 12" id="KW-0479">Metal-binding</keyword>
<dbReference type="EMBL" id="CP024932">
    <property type="protein sequence ID" value="ATZ08592.1"/>
    <property type="molecule type" value="Genomic_DNA"/>
</dbReference>
<feature type="transmembrane region" description="Helical" evidence="12">
    <location>
        <begin position="241"/>
        <end position="261"/>
    </location>
</feature>
<evidence type="ECO:0000313" key="14">
    <source>
        <dbReference type="EMBL" id="ATZ08592.1"/>
    </source>
</evidence>
<keyword evidence="11 12" id="KW-0472">Membrane</keyword>
<feature type="transmembrane region" description="Helical" evidence="12">
    <location>
        <begin position="445"/>
        <end position="468"/>
    </location>
</feature>
<evidence type="ECO:0000256" key="10">
    <source>
        <dbReference type="ARBA" id="ARBA00023004"/>
    </source>
</evidence>
<proteinExistence type="inferred from homology"/>
<gene>
    <name evidence="14" type="ORF">A9D01_07400</name>
</gene>
<feature type="transmembrane region" description="Helical" evidence="12">
    <location>
        <begin position="29"/>
        <end position="52"/>
    </location>
</feature>
<evidence type="ECO:0000256" key="1">
    <source>
        <dbReference type="ARBA" id="ARBA00004651"/>
    </source>
</evidence>
<evidence type="ECO:0000256" key="9">
    <source>
        <dbReference type="ARBA" id="ARBA00022989"/>
    </source>
</evidence>
<dbReference type="PANTHER" id="PTHR30365">
    <property type="entry name" value="CYTOCHROME D UBIQUINOL OXIDASE"/>
    <property type="match status" value="1"/>
</dbReference>
<feature type="transmembrane region" description="Helical" evidence="12">
    <location>
        <begin position="386"/>
        <end position="408"/>
    </location>
</feature>
<keyword evidence="6 12" id="KW-0812">Transmembrane</keyword>
<evidence type="ECO:0000256" key="8">
    <source>
        <dbReference type="ARBA" id="ARBA00022982"/>
    </source>
</evidence>
<feature type="transmembrane region" description="Helical" evidence="12">
    <location>
        <begin position="353"/>
        <end position="374"/>
    </location>
</feature>
<keyword evidence="10 12" id="KW-0408">Iron</keyword>
<keyword evidence="8 12" id="KW-0249">Electron transport</keyword>
<keyword evidence="4 12" id="KW-1003">Cell membrane</keyword>
<sequence>MRGAHSELKDGCVLDLVDISRWQFGITTVYHYIFVPLTLGLGPMVAIMQTVWHRTGNPEWFRATKFFGNLFLINFAMGVVTGIVQEFQFGMNWSEYSRFVGDVFGAPLAFEGLAAFFFESVFLGVWIFGWDRVPKWAHLAAIWTVAIAVNVSAYFIIVANSFMQHPVGAAFDEVKGRATLTDFWALLTNPTALQAFPHAVAGGWILGGTLVAGVAGWWMLREARAGDAHGHAAGIWRSLTRFGSWVILVGTAAVALTGDFLGKLMFVQQPMKMASAEALCETEMDPAFSILSFSSMNNCETAVHMLDVPYVLSFLAKGTFSGVELRGVNELQQTYEALYGPGNYTPNLFVTYWSFRLMIGFLAVPVILALVALWTTRSHRVPQAKWMSSAALLALPAPWLSNFSGWIFTEMGRQPWIVAPNPEAAGSAEKIHLIVDFGASDHPEWVVWTSLIVFTLLYGILAVIWFWLMRRYAVMGLNQPGLRDGDEKDLAAALYGPGEDTELQPLSFSDSAAGSAAAGATNKKGK</sequence>